<evidence type="ECO:0000313" key="2">
    <source>
        <dbReference type="EMBL" id="KAG8629035.1"/>
    </source>
</evidence>
<accession>A0A8K0L7R5</accession>
<feature type="compositionally biased region" description="Basic and acidic residues" evidence="1">
    <location>
        <begin position="174"/>
        <end position="186"/>
    </location>
</feature>
<sequence>MSPSARSDKGKAVHATSSKRTDGKGEAMNEDASSDSLGGGKIYVASVISREQLYMLDWEQIRRLVQRCDYWWRESMDDDDVMIRTPSAQAVLVSADLQKLYTRIDQHKEKRIEFVRLLGDHILHKIEGPHGLGSTTKTEFEGTVMAVLLQLDIQIEVEDLEYFTVLRGINEARKRAEKDHEKDHDRKKERRRNTVLKIKPSLTLLRSGDPRLISNLEMEDSDGARAGAQCSKRVSQ</sequence>
<feature type="region of interest" description="Disordered" evidence="1">
    <location>
        <begin position="1"/>
        <end position="36"/>
    </location>
</feature>
<keyword evidence="3" id="KW-1185">Reference proteome</keyword>
<protein>
    <submittedName>
        <fullName evidence="2">Uncharacterized protein</fullName>
    </submittedName>
</protein>
<organism evidence="2 3">
    <name type="scientific">Elsinoe batatas</name>
    <dbReference type="NCBI Taxonomy" id="2601811"/>
    <lineage>
        <taxon>Eukaryota</taxon>
        <taxon>Fungi</taxon>
        <taxon>Dikarya</taxon>
        <taxon>Ascomycota</taxon>
        <taxon>Pezizomycotina</taxon>
        <taxon>Dothideomycetes</taxon>
        <taxon>Dothideomycetidae</taxon>
        <taxon>Myriangiales</taxon>
        <taxon>Elsinoaceae</taxon>
        <taxon>Elsinoe</taxon>
    </lineage>
</organism>
<name>A0A8K0L7R5_9PEZI</name>
<reference evidence="2" key="1">
    <citation type="submission" date="2021-07" db="EMBL/GenBank/DDBJ databases">
        <title>Elsinoe batatas strain:CRI-CJ2 Genome sequencing and assembly.</title>
        <authorList>
            <person name="Huang L."/>
        </authorList>
    </citation>
    <scope>NUCLEOTIDE SEQUENCE</scope>
    <source>
        <strain evidence="2">CRI-CJ2</strain>
    </source>
</reference>
<dbReference type="AlphaFoldDB" id="A0A8K0L7R5"/>
<proteinExistence type="predicted"/>
<evidence type="ECO:0000313" key="3">
    <source>
        <dbReference type="Proteomes" id="UP000809789"/>
    </source>
</evidence>
<comment type="caution">
    <text evidence="2">The sequence shown here is derived from an EMBL/GenBank/DDBJ whole genome shotgun (WGS) entry which is preliminary data.</text>
</comment>
<dbReference type="Proteomes" id="UP000809789">
    <property type="component" value="Unassembled WGS sequence"/>
</dbReference>
<feature type="region of interest" description="Disordered" evidence="1">
    <location>
        <begin position="174"/>
        <end position="193"/>
    </location>
</feature>
<evidence type="ECO:0000256" key="1">
    <source>
        <dbReference type="SAM" id="MobiDB-lite"/>
    </source>
</evidence>
<feature type="region of interest" description="Disordered" evidence="1">
    <location>
        <begin position="216"/>
        <end position="236"/>
    </location>
</feature>
<feature type="compositionally biased region" description="Basic and acidic residues" evidence="1">
    <location>
        <begin position="1"/>
        <end position="11"/>
    </location>
</feature>
<dbReference type="OrthoDB" id="3888691at2759"/>
<gene>
    <name evidence="2" type="ORF">KVT40_002900</name>
</gene>
<dbReference type="EMBL" id="JAESVG020000003">
    <property type="protein sequence ID" value="KAG8629035.1"/>
    <property type="molecule type" value="Genomic_DNA"/>
</dbReference>